<dbReference type="AlphaFoldDB" id="A0A167CMI7"/>
<evidence type="ECO:0000313" key="3">
    <source>
        <dbReference type="Proteomes" id="UP000076503"/>
    </source>
</evidence>
<protein>
    <recommendedName>
        <fullName evidence="4">DUF2145 domain-containing protein</fullName>
    </recommendedName>
</protein>
<keyword evidence="1" id="KW-0732">Signal</keyword>
<proteinExistence type="predicted"/>
<dbReference type="RefSeq" id="WP_063363268.1">
    <property type="nucleotide sequence ID" value="NZ_AUXZ01000096.1"/>
</dbReference>
<dbReference type="OrthoDB" id="8893883at2"/>
<feature type="signal peptide" evidence="1">
    <location>
        <begin position="1"/>
        <end position="21"/>
    </location>
</feature>
<sequence length="269" mass="30234">MNKLKCISYLILLMQSMLVLAGSEQSSEPSYNPADIIQFAKKVEHYGAAHQAYAFIIARVGQPSEDLPKGIEFTHAAIAVYSNITMQNGEKKLGYAIHNLYQKTDDPAKSQLIVDYPTDFFWSVKDLKAGIAIPTLNVQRQLLEAINNGVAKQVHNPKYSLIANPYNNRRQNCTEHTLNVINAAMYKTTDMAQLKANTQAYFQAQPLSVSRFKLFFGSVFKDDIYRKDHSGDVQVATFTSIRNYLKQYGLLAHSAILTPDTPVHKRGEI</sequence>
<comment type="caution">
    <text evidence="2">The sequence shown here is derived from an EMBL/GenBank/DDBJ whole genome shotgun (WGS) entry which is preliminary data.</text>
</comment>
<gene>
    <name evidence="2" type="ORF">N476_22725</name>
</gene>
<feature type="chain" id="PRO_5007884760" description="DUF2145 domain-containing protein" evidence="1">
    <location>
        <begin position="22"/>
        <end position="269"/>
    </location>
</feature>
<dbReference type="InterPro" id="IPR014547">
    <property type="entry name" value="UCP028477"/>
</dbReference>
<accession>A0A167CMI7</accession>
<dbReference type="Proteomes" id="UP000076503">
    <property type="component" value="Unassembled WGS sequence"/>
</dbReference>
<evidence type="ECO:0008006" key="4">
    <source>
        <dbReference type="Google" id="ProtNLM"/>
    </source>
</evidence>
<evidence type="ECO:0000256" key="1">
    <source>
        <dbReference type="SAM" id="SignalP"/>
    </source>
</evidence>
<dbReference type="PATRIC" id="fig|1365251.3.peg.4011"/>
<dbReference type="EMBL" id="AUXZ01000096">
    <property type="protein sequence ID" value="KZN47842.1"/>
    <property type="molecule type" value="Genomic_DNA"/>
</dbReference>
<dbReference type="Pfam" id="PF09916">
    <property type="entry name" value="DUF2145"/>
    <property type="match status" value="1"/>
</dbReference>
<evidence type="ECO:0000313" key="2">
    <source>
        <dbReference type="EMBL" id="KZN47842.1"/>
    </source>
</evidence>
<name>A0A167CMI7_9GAMM</name>
<organism evidence="2 3">
    <name type="scientific">Pseudoalteromonas luteoviolacea H33</name>
    <dbReference type="NCBI Taxonomy" id="1365251"/>
    <lineage>
        <taxon>Bacteria</taxon>
        <taxon>Pseudomonadati</taxon>
        <taxon>Pseudomonadota</taxon>
        <taxon>Gammaproteobacteria</taxon>
        <taxon>Alteromonadales</taxon>
        <taxon>Pseudoalteromonadaceae</taxon>
        <taxon>Pseudoalteromonas</taxon>
    </lineage>
</organism>
<reference evidence="2 3" key="1">
    <citation type="submission" date="2013-07" db="EMBL/GenBank/DDBJ databases">
        <title>Comparative Genomic and Metabolomic Analysis of Twelve Strains of Pseudoalteromonas luteoviolacea.</title>
        <authorList>
            <person name="Vynne N.G."/>
            <person name="Mansson M."/>
            <person name="Gram L."/>
        </authorList>
    </citation>
    <scope>NUCLEOTIDE SEQUENCE [LARGE SCALE GENOMIC DNA]</scope>
    <source>
        <strain evidence="2 3">H33</strain>
    </source>
</reference>